<dbReference type="Gene3D" id="1.20.58.830">
    <property type="match status" value="3"/>
</dbReference>
<feature type="region of interest" description="Disordered" evidence="1">
    <location>
        <begin position="801"/>
        <end position="876"/>
    </location>
</feature>
<evidence type="ECO:0000259" key="7">
    <source>
        <dbReference type="Pfam" id="PF21807"/>
    </source>
</evidence>
<dbReference type="KEGG" id="pfh:PFHG_02277"/>
<feature type="region of interest" description="Disordered" evidence="1">
    <location>
        <begin position="1844"/>
        <end position="1872"/>
    </location>
</feature>
<evidence type="ECO:0000313" key="9">
    <source>
        <dbReference type="EMBL" id="KOB60489.1"/>
    </source>
</evidence>
<evidence type="ECO:0000259" key="6">
    <source>
        <dbReference type="Pfam" id="PF18562"/>
    </source>
</evidence>
<dbReference type="FunFam" id="1.20.58.830:FF:000001">
    <property type="entry name" value="Erythrocyte membrane protein 1, PfEMP1"/>
    <property type="match status" value="1"/>
</dbReference>
<feature type="domain" description="Plasmodium falciparum erythrocyte membrane protein-1 N-terminal segment" evidence="5">
    <location>
        <begin position="25"/>
        <end position="61"/>
    </location>
</feature>
<feature type="region of interest" description="Disordered" evidence="1">
    <location>
        <begin position="1"/>
        <end position="25"/>
    </location>
</feature>
<dbReference type="Gene3D" id="1.20.58.1930">
    <property type="match status" value="1"/>
</dbReference>
<dbReference type="FunFam" id="1.20.58.830:FF:000004">
    <property type="entry name" value="Erythrocyte membrane protein 1, PfEMP1"/>
    <property type="match status" value="1"/>
</dbReference>
<dbReference type="FunFam" id="1.20.1310.20:FF:000001">
    <property type="entry name" value="Erythrocyte membrane protein 1, PfEMP1"/>
    <property type="match status" value="1"/>
</dbReference>
<dbReference type="Gene3D" id="1.20.1310.20">
    <property type="entry name" value="Duffy-antigen binding domain"/>
    <property type="match status" value="2"/>
</dbReference>
<dbReference type="VEuPathDB" id="PlasmoDB:PfHB3_120045800"/>
<feature type="compositionally biased region" description="Gly residues" evidence="1">
    <location>
        <begin position="1"/>
        <end position="10"/>
    </location>
</feature>
<feature type="domain" description="Duffy-antigen binding" evidence="3">
    <location>
        <begin position="964"/>
        <end position="1155"/>
    </location>
</feature>
<dbReference type="EMBL" id="CH671964">
    <property type="protein sequence ID" value="KOB60489.1"/>
    <property type="molecule type" value="Genomic_DNA"/>
</dbReference>
<reference evidence="10" key="2">
    <citation type="submission" date="2006-03" db="EMBL/GenBank/DDBJ databases">
        <title>The genome sequence of the Plasmodium falciparum HB3.</title>
        <authorList>
            <consortium name="The Broad Institute Genome Sequencing Platform"/>
            <person name="Birren B."/>
            <person name="Lander E."/>
            <person name="Galagan J."/>
            <person name="Nusbaum C."/>
            <person name="Devon K."/>
            <person name="Henn M."/>
            <person name="Jaffe D."/>
            <person name="Butler J."/>
            <person name="Alvarez P."/>
            <person name="Gnerre S."/>
            <person name="Grabherr M."/>
            <person name="Kleber M."/>
            <person name="Mauceli E."/>
            <person name="Brockman W."/>
            <person name="MacCallum I.A."/>
            <person name="Rounsley S."/>
            <person name="Young S."/>
            <person name="LaButti K."/>
            <person name="Pushparaj V."/>
            <person name="DeCaprio D."/>
            <person name="Crawford M."/>
            <person name="Koehrsen M."/>
            <person name="Engels R."/>
            <person name="Montgomery P."/>
            <person name="Pearson M."/>
            <person name="Howarth C."/>
            <person name="Larson L."/>
            <person name="Luoma S."/>
            <person name="White J."/>
            <person name="Kodira C."/>
            <person name="Zeng Q."/>
            <person name="Oleary S."/>
            <person name="Yandava C."/>
            <person name="Alvarado L."/>
            <person name="Wirth D."/>
            <person name="Volkman S."/>
            <person name="Hartl D."/>
        </authorList>
    </citation>
    <scope>NUCLEOTIDE SEQUENCE [LARGE SCALE GENOMIC DNA]</scope>
</reference>
<dbReference type="InterPro" id="IPR008602">
    <property type="entry name" value="Duffy-antigen-binding"/>
</dbReference>
<dbReference type="InterPro" id="IPR054595">
    <property type="entry name" value="DBL_C"/>
</dbReference>
<feature type="region of interest" description="Disordered" evidence="1">
    <location>
        <begin position="1614"/>
        <end position="1717"/>
    </location>
</feature>
<dbReference type="FunFam" id="1.20.58.830:FF:000003">
    <property type="entry name" value="Erythrocyte membrane protein 1, PfEMP1"/>
    <property type="match status" value="1"/>
</dbReference>
<dbReference type="Gene3D" id="1.10.1900.40">
    <property type="entry name" value="Acidic terminal segments, variant surface antigen of PfEMP1"/>
    <property type="match status" value="2"/>
</dbReference>
<dbReference type="GO" id="GO:0046789">
    <property type="term" value="F:host cell surface receptor binding"/>
    <property type="evidence" value="ECO:0007669"/>
    <property type="project" value="InterPro"/>
</dbReference>
<dbReference type="InterPro" id="IPR049158">
    <property type="entry name" value="PfEMP1_CIDRalpha1_dom"/>
</dbReference>
<feature type="region of interest" description="Disordered" evidence="1">
    <location>
        <begin position="1034"/>
        <end position="1059"/>
    </location>
</feature>
<feature type="compositionally biased region" description="Acidic residues" evidence="1">
    <location>
        <begin position="836"/>
        <end position="861"/>
    </location>
</feature>
<feature type="domain" description="Plasmodium falciparum erythrocyte membrane protein 1 acidic terminal segment" evidence="4">
    <location>
        <begin position="1724"/>
        <end position="2172"/>
    </location>
</feature>
<dbReference type="SUPFAM" id="SSF140924">
    <property type="entry name" value="Duffy binding domain-like"/>
    <property type="match status" value="4"/>
</dbReference>
<evidence type="ECO:0000259" key="2">
    <source>
        <dbReference type="Pfam" id="PF03011"/>
    </source>
</evidence>
<evidence type="ECO:0000256" key="1">
    <source>
        <dbReference type="SAM" id="MobiDB-lite"/>
    </source>
</evidence>
<feature type="domain" description="Duffy-binding-like" evidence="8">
    <location>
        <begin position="327"/>
        <end position="491"/>
    </location>
</feature>
<protein>
    <recommendedName>
        <fullName evidence="11">Erythrocyte membrane protein 1</fullName>
    </recommendedName>
</protein>
<dbReference type="FunFam" id="1.10.1900.40:FF:000001">
    <property type="entry name" value="Erythrocyte membrane protein 1"/>
    <property type="match status" value="1"/>
</dbReference>
<evidence type="ECO:0000259" key="3">
    <source>
        <dbReference type="Pfam" id="PF05424"/>
    </source>
</evidence>
<dbReference type="Proteomes" id="UP000054289">
    <property type="component" value="Unassembled WGS sequence"/>
</dbReference>
<evidence type="ECO:0000259" key="8">
    <source>
        <dbReference type="Pfam" id="PF22672"/>
    </source>
</evidence>
<feature type="compositionally biased region" description="Basic and acidic residues" evidence="1">
    <location>
        <begin position="1658"/>
        <end position="1668"/>
    </location>
</feature>
<feature type="domain" description="Duffy-antigen binding" evidence="3">
    <location>
        <begin position="123"/>
        <end position="323"/>
    </location>
</feature>
<dbReference type="InterPro" id="IPR004258">
    <property type="entry name" value="DBL"/>
</dbReference>
<accession>A0A0L7KC45</accession>
<evidence type="ECO:0000259" key="4">
    <source>
        <dbReference type="Pfam" id="PF15445"/>
    </source>
</evidence>
<dbReference type="Pfam" id="PF03011">
    <property type="entry name" value="PFEMP"/>
    <property type="match status" value="2"/>
</dbReference>
<dbReference type="Pfam" id="PF21807">
    <property type="entry name" value="PfEMP1_CIDRalpha1_dom"/>
    <property type="match status" value="1"/>
</dbReference>
<evidence type="ECO:0000313" key="10">
    <source>
        <dbReference type="Proteomes" id="UP000054289"/>
    </source>
</evidence>
<feature type="domain" description="Duffy-binding-like" evidence="2">
    <location>
        <begin position="1484"/>
        <end position="1620"/>
    </location>
</feature>
<organism evidence="9 10">
    <name type="scientific">Plasmodium falciparum (isolate HB3)</name>
    <dbReference type="NCBI Taxonomy" id="137071"/>
    <lineage>
        <taxon>Eukaryota</taxon>
        <taxon>Sar</taxon>
        <taxon>Alveolata</taxon>
        <taxon>Apicomplexa</taxon>
        <taxon>Aconoidasida</taxon>
        <taxon>Haemosporida</taxon>
        <taxon>Plasmodiidae</taxon>
        <taxon>Plasmodium</taxon>
        <taxon>Plasmodium (Laverania)</taxon>
    </lineage>
</organism>
<dbReference type="InterPro" id="IPR029211">
    <property type="entry name" value="PfEMP1_ATS"/>
</dbReference>
<dbReference type="OMA" id="ASHIWNG"/>
<feature type="compositionally biased region" description="Pro residues" evidence="1">
    <location>
        <begin position="1701"/>
        <end position="1714"/>
    </location>
</feature>
<feature type="domain" description="Cysteine-rich interdomain region 1 gamma" evidence="6">
    <location>
        <begin position="1422"/>
        <end position="1472"/>
    </location>
</feature>
<evidence type="ECO:0008006" key="11">
    <source>
        <dbReference type="Google" id="ProtNLM"/>
    </source>
</evidence>
<dbReference type="InterPro" id="IPR029210">
    <property type="entry name" value="PfEMP1_NTS"/>
</dbReference>
<feature type="domain" description="Duffy-binding-like" evidence="2">
    <location>
        <begin position="643"/>
        <end position="808"/>
    </location>
</feature>
<dbReference type="Pfam" id="PF18562">
    <property type="entry name" value="CIDR1_gamma"/>
    <property type="match status" value="1"/>
</dbReference>
<dbReference type="Pfam" id="PF22672">
    <property type="entry name" value="DBL_C"/>
    <property type="match status" value="2"/>
</dbReference>
<reference evidence="9 10" key="1">
    <citation type="submission" date="2006-03" db="EMBL/GenBank/DDBJ databases">
        <title>Annotation of Plasmodium falciparum HB3.</title>
        <authorList>
            <consortium name="The Broad Institute Genome Sequencing Platform"/>
            <person name="Volkman S.K."/>
            <person name="Neafsey D.E."/>
            <person name="Dash A.P."/>
            <person name="Chitnis C.E."/>
            <person name="Hartl D.L."/>
            <person name="Young S.K."/>
            <person name="Zeng Q."/>
            <person name="Koehrsen M."/>
            <person name="Alvarado L."/>
            <person name="Berlin A."/>
            <person name="Borenstein D."/>
            <person name="Chapman S.B."/>
            <person name="Chen Z."/>
            <person name="Engels R."/>
            <person name="Freedman E."/>
            <person name="Gellesch M."/>
            <person name="Goldberg J."/>
            <person name="Griggs A."/>
            <person name="Gujja S."/>
            <person name="Heilman E.R."/>
            <person name="Heiman D.I."/>
            <person name="Howarth C."/>
            <person name="Jen D."/>
            <person name="Larson L."/>
            <person name="Mehta T."/>
            <person name="Neiman D."/>
            <person name="Park D."/>
            <person name="Pearson M."/>
            <person name="Roberts A."/>
            <person name="Saif S."/>
            <person name="Shea T."/>
            <person name="Shenoy N."/>
            <person name="Sisk P."/>
            <person name="Stolte C."/>
            <person name="Sykes S."/>
            <person name="Walk T."/>
            <person name="White J."/>
            <person name="Yandava C."/>
            <person name="Haas B."/>
            <person name="Henn M.R."/>
            <person name="Nusbaum C."/>
            <person name="Birren B."/>
        </authorList>
    </citation>
    <scope>NUCLEOTIDE SEQUENCE [LARGE SCALE GENOMIC DNA]</scope>
    <source>
        <strain evidence="9">HB3</strain>
    </source>
</reference>
<evidence type="ECO:0000259" key="5">
    <source>
        <dbReference type="Pfam" id="PF15447"/>
    </source>
</evidence>
<dbReference type="Pfam" id="PF15445">
    <property type="entry name" value="ATS"/>
    <property type="match status" value="1"/>
</dbReference>
<name>A0A0L7KC45_PLAFX</name>
<dbReference type="FunFam" id="1.20.58.1930:FF:000001">
    <property type="entry name" value="Erythrocyte membrane protein 1, PfEMP1"/>
    <property type="match status" value="1"/>
</dbReference>
<proteinExistence type="predicted"/>
<dbReference type="InterPro" id="IPR041480">
    <property type="entry name" value="CIDR1_gamma"/>
</dbReference>
<dbReference type="FunFam" id="1.10.1900.40:FF:000005">
    <property type="entry name" value="Erythrocyte membrane protein 1, PfEMP1"/>
    <property type="match status" value="1"/>
</dbReference>
<dbReference type="GO" id="GO:0016020">
    <property type="term" value="C:membrane"/>
    <property type="evidence" value="ECO:0007669"/>
    <property type="project" value="InterPro"/>
</dbReference>
<dbReference type="InterPro" id="IPR042202">
    <property type="entry name" value="Duffy-ag-bd_sf"/>
</dbReference>
<feature type="domain" description="Duffy-binding-like" evidence="8">
    <location>
        <begin position="1228"/>
        <end position="1378"/>
    </location>
</feature>
<dbReference type="Pfam" id="PF15447">
    <property type="entry name" value="NTS"/>
    <property type="match status" value="1"/>
</dbReference>
<dbReference type="InterPro" id="IPR044932">
    <property type="entry name" value="PfEMP1_ATS_sf"/>
</dbReference>
<sequence>MAPGAGGHGGAAASSSGGDGIDKRSAKHLLDSIGKIVHDQVKEEAKRRSNGDLQGFLSLAKVSGVETASTTDPCQLIKDKGENLIGARGHPCGNGSGKEEVKRFSDKEGAQCDKKKIKDNSEGACAPYRRLHVCDKNMENISDYDSSNAKHNLLADVCLASKHEGDSIRGYHGIHQVTYSDSAAELCTVLARSFADIGDIVRGRDLYLGNTQEKKQRKQLESKLKEIFGKIHEEVTRGKKGAQTRYNDTDNYFQLREDWWALNRDQVWKAITCEAYGTYFRATCSDRNGSFSQAKDKCRCEKKGGGNVNIVPTYFDYVPQYLRWFEEWAEDFCRKKKKKLEKLDTQCRGKDKDGNEPRYCSRNGFDCEKTVNARGKVRMGKGCTDCFFACNPYIDWIDNQRKQFLKQKERYEKEITGGASGSGAVGGVSSRQRRAARNENYKGYEKKFYDKLEKNKYGKVDDFLDLLSKEDVCKKITDEKEGTINFAEKHDDNNNDKTKGTFYRSKYCQPCPWCGMKKKLPDKEWEEKSPDHNCTRGKLYRPTSSATTTDITILKSGDGQTEIAEKLNKFCQKEYDESLYAAWKCYNDVEKVKNGEEEDDEEDVEEVIKAGGLCILENKNKEEKKQKKTVNEPDEIQKTYNDFFYYWVVHMLKDSIYWRTEKIKKCLENGTKTRCKNNEKCNRECECFQRWITQKETEWTNIKKHFYTQKITGKQGGMVNGAFLDGLLTPDFVLEGVLKKEVLLTSLREGYGNAEDIKHIEELLDEEKQKSKAEADGGTESQKKNTIDKLLAHELTDAQNCLNTHPNPCPQPQPIRPAGRSETREDENVTPPALSDSEEENEEEEEEEDDKDDLGDVDENGEQVNGEDGPDETEVVEETVAEVTQPKDNVEVCKIVEEILTKDTENLTKACSLKYGPKAPTSWKCIPINTTATGGTGGKDGGALQRNKRDTDLSVTPTSDKGSICVPPRRRKLYIDKIKKWAETVAQPQGSSNTTVNGASTSPQVALLHAFVESAAVETFFLWDRYKKIKDKEKLEEQQRQVYTQTDENDEAQRQLDKGKIPEEFKRQMFYTLADYKDILEGKNDILIGKTGSGASDKEMVEREQKIKESIDNYFNSGKGQPSDKRTDWWKEHAGSIWKGMICALTYKENSDGKTIVKDDTVYKKIFGDENKSKDGNLVPQPGTPGTYEKDYKYDIVKLKDESGAKSNDDTKLENFVLRPTYFRYLEEWGETFCRQRKRMLEKIKEECTEDDRRGTTKQKCSGDGLKCNDPVPDNNIIFNDFNCQSCATPCRFYKKWIERKGKEYEKQEKAYKEQKEKCQTQSEGAKSNDNEFVKKLKQYESIHLFLDSLKNGPCKNENGKDEIKFDDKDSQTFKHTQYCGTCSEFKIKCQKNSCKGDEEQKCNGRTSITKDDIQNFGKFTDPVDMLVSDDSTKEFEGVLDECIEAHIFKRIRKEQWKCRNVCGVHICKRENEGDEKYIIMKELLKRWLEYFFEDYNKINAKISGCTKNGEKNICKKRCVEKWIEKKTEEWKKIKDTYLDKYTKQNDGSNDLTNFLEQYQHLTEFKNAIKPCTRISDFERSIHCNGAPNLENANGQKRDVVVCLIEKLEKEAKKCEENHKPSGKETNCDENTTPQPDEEEELLEEENTLDPPKICPEQPKEDVKEESGCKPAENSEETAAAGDDQAKPTEQVPKSEKEVPPKPAPAPAAPPPLAPSDESILQTTIPFGIALALGSIAFLFLKKKTKSSVGNLFQILQIPKGDYDIPTLKSKNRYIPYRSGSYKGKTYIYMEGDTSGDEDKYAFMSDTTDVTSSESEYEELDINDIYAPRAPKYKTLIEVVLEPSGNNTTASGKNTPSDTQNDIQNDGIPSSKITDEEWNTLKHDFISNMLQNQPKDVPNDYSSGDIPFNTQPNTLYFDKPEEKPFITSIHDRNLYSGEEYSYNVNMVNSMNDIPINRDNNVYSGIDLINDTLSGNEHIDIYDEVLKRKENELFGTNHVKQTSIHSVAKLTNSDPIHNQLELFHKWLDRHRDMCEMWKNNHERLPKLKELWENETHSGDINSGIPSGNHVLNTDVSIQIHMDNPKTTNEFTYVDSNPNVTLPSNPNLVENQNPNLNLVENNINPNHQNQNQNQVGDTNFVDTPTNPTNVQIEMSVKNHKLVKEKYPIADVWDI</sequence>
<feature type="region of interest" description="Disordered" evidence="1">
    <location>
        <begin position="417"/>
        <end position="436"/>
    </location>
</feature>
<feature type="domain" description="PfEMP1 CIDRalpha1" evidence="7">
    <location>
        <begin position="549"/>
        <end position="594"/>
    </location>
</feature>
<gene>
    <name evidence="9" type="ORF">PFHG_02277</name>
</gene>
<feature type="compositionally biased region" description="Basic and acidic residues" evidence="1">
    <location>
        <begin position="1614"/>
        <end position="1627"/>
    </location>
</feature>
<dbReference type="Pfam" id="PF05424">
    <property type="entry name" value="Duffy_binding"/>
    <property type="match status" value="2"/>
</dbReference>
<feature type="compositionally biased region" description="Acidic residues" evidence="1">
    <location>
        <begin position="1636"/>
        <end position="1648"/>
    </location>
</feature>